<dbReference type="HOGENOM" id="CLU_1516439_0_0_3"/>
<proteinExistence type="predicted"/>
<gene>
    <name evidence="1" type="ORF">Oscil6304_0412</name>
</gene>
<organism evidence="1 2">
    <name type="scientific">Oscillatoria acuminata PCC 6304</name>
    <dbReference type="NCBI Taxonomy" id="56110"/>
    <lineage>
        <taxon>Bacteria</taxon>
        <taxon>Bacillati</taxon>
        <taxon>Cyanobacteriota</taxon>
        <taxon>Cyanophyceae</taxon>
        <taxon>Oscillatoriophycideae</taxon>
        <taxon>Oscillatoriales</taxon>
        <taxon>Oscillatoriaceae</taxon>
        <taxon>Oscillatoria</taxon>
    </lineage>
</organism>
<dbReference type="InParanoid" id="K9TB85"/>
<evidence type="ECO:0000313" key="2">
    <source>
        <dbReference type="Proteomes" id="UP000010367"/>
    </source>
</evidence>
<dbReference type="AlphaFoldDB" id="K9TB85"/>
<dbReference type="EMBL" id="CP003607">
    <property type="protein sequence ID" value="AFY80162.1"/>
    <property type="molecule type" value="Genomic_DNA"/>
</dbReference>
<dbReference type="RefSeq" id="WP_015146812.1">
    <property type="nucleotide sequence ID" value="NC_019693.1"/>
</dbReference>
<accession>K9TB85</accession>
<name>K9TB85_9CYAN</name>
<sequence>MTAIILGTGGTIQSPDGNETLENFIFRLIKLGQARERDTSLNPSGTNKMTSSLSDDPLSGSFNTALFTASVDLSAKLTRTGTDRFKVETEPYLNAGFSSGTGGTFASNFWAQDLADAILMASDLQRATDYTIYSWRIEPSITTGEFNARVNMSVNNAPIILTATDTGELASAQEFLA</sequence>
<dbReference type="KEGG" id="oac:Oscil6304_0412"/>
<protein>
    <submittedName>
        <fullName evidence="1">Uncharacterized protein</fullName>
    </submittedName>
</protein>
<dbReference type="STRING" id="56110.Oscil6304_0412"/>
<keyword evidence="2" id="KW-1185">Reference proteome</keyword>
<reference evidence="1 2" key="1">
    <citation type="submission" date="2012-06" db="EMBL/GenBank/DDBJ databases">
        <title>Finished chromosome of genome of Oscillatoria acuminata PCC 6304.</title>
        <authorList>
            <consortium name="US DOE Joint Genome Institute"/>
            <person name="Gugger M."/>
            <person name="Coursin T."/>
            <person name="Rippka R."/>
            <person name="Tandeau De Marsac N."/>
            <person name="Huntemann M."/>
            <person name="Wei C.-L."/>
            <person name="Han J."/>
            <person name="Detter J.C."/>
            <person name="Han C."/>
            <person name="Tapia R."/>
            <person name="Davenport K."/>
            <person name="Daligault H."/>
            <person name="Erkkila T."/>
            <person name="Gu W."/>
            <person name="Munk A.C.C."/>
            <person name="Teshima H."/>
            <person name="Xu Y."/>
            <person name="Chain P."/>
            <person name="Chen A."/>
            <person name="Krypides N."/>
            <person name="Mavromatis K."/>
            <person name="Markowitz V."/>
            <person name="Szeto E."/>
            <person name="Ivanova N."/>
            <person name="Mikhailova N."/>
            <person name="Ovchinnikova G."/>
            <person name="Pagani I."/>
            <person name="Pati A."/>
            <person name="Goodwin L."/>
            <person name="Peters L."/>
            <person name="Pitluck S."/>
            <person name="Woyke T."/>
            <person name="Kerfeld C."/>
        </authorList>
    </citation>
    <scope>NUCLEOTIDE SEQUENCE [LARGE SCALE GENOMIC DNA]</scope>
    <source>
        <strain evidence="1 2">PCC 6304</strain>
    </source>
</reference>
<evidence type="ECO:0000313" key="1">
    <source>
        <dbReference type="EMBL" id="AFY80162.1"/>
    </source>
</evidence>
<dbReference type="Proteomes" id="UP000010367">
    <property type="component" value="Chromosome"/>
</dbReference>